<dbReference type="Proteomes" id="UP000053317">
    <property type="component" value="Unassembled WGS sequence"/>
</dbReference>
<feature type="compositionally biased region" description="Basic and acidic residues" evidence="10">
    <location>
        <begin position="33"/>
        <end position="44"/>
    </location>
</feature>
<protein>
    <recommendedName>
        <fullName evidence="4 9">Pre-mRNA-splicing factor SYF2</fullName>
    </recommendedName>
</protein>
<comment type="function">
    <text evidence="1 9">Involved in pre-mRNA splicing.</text>
</comment>
<dbReference type="GO" id="GO:0071014">
    <property type="term" value="C:post-mRNA release spliceosomal complex"/>
    <property type="evidence" value="ECO:0007669"/>
    <property type="project" value="TreeGrafter"/>
</dbReference>
<keyword evidence="8 9" id="KW-0539">Nucleus</keyword>
<accession>A0A0G2DWT2</accession>
<feature type="compositionally biased region" description="Low complexity" evidence="10">
    <location>
        <begin position="19"/>
        <end position="31"/>
    </location>
</feature>
<evidence type="ECO:0000256" key="6">
    <source>
        <dbReference type="ARBA" id="ARBA00022728"/>
    </source>
</evidence>
<dbReference type="AlphaFoldDB" id="A0A0G2DWT2"/>
<dbReference type="PANTHER" id="PTHR13264:SF5">
    <property type="entry name" value="PRE-MRNA-SPLICING FACTOR SYF2"/>
    <property type="match status" value="1"/>
</dbReference>
<organism evidence="11 12">
    <name type="scientific">Phaeomoniella chlamydospora</name>
    <name type="common">Phaeoacremonium chlamydosporum</name>
    <dbReference type="NCBI Taxonomy" id="158046"/>
    <lineage>
        <taxon>Eukaryota</taxon>
        <taxon>Fungi</taxon>
        <taxon>Dikarya</taxon>
        <taxon>Ascomycota</taxon>
        <taxon>Pezizomycotina</taxon>
        <taxon>Eurotiomycetes</taxon>
        <taxon>Chaetothyriomycetidae</taxon>
        <taxon>Phaeomoniellales</taxon>
        <taxon>Phaeomoniellaceae</taxon>
        <taxon>Phaeomoniella</taxon>
    </lineage>
</organism>
<dbReference type="GO" id="GO:0071013">
    <property type="term" value="C:catalytic step 2 spliceosome"/>
    <property type="evidence" value="ECO:0007669"/>
    <property type="project" value="TreeGrafter"/>
</dbReference>
<feature type="region of interest" description="Disordered" evidence="10">
    <location>
        <begin position="252"/>
        <end position="275"/>
    </location>
</feature>
<reference evidence="11 12" key="1">
    <citation type="submission" date="2015-05" db="EMBL/GenBank/DDBJ databases">
        <title>Distinctive expansion of gene families associated with plant cell wall degradation and secondary metabolism in the genomes of grapevine trunk pathogens.</title>
        <authorList>
            <person name="Lawrence D.P."/>
            <person name="Travadon R."/>
            <person name="Rolshausen P.E."/>
            <person name="Baumgartner K."/>
        </authorList>
    </citation>
    <scope>NUCLEOTIDE SEQUENCE [LARGE SCALE GENOMIC DNA]</scope>
    <source>
        <strain evidence="11">UCRPC4</strain>
    </source>
</reference>
<dbReference type="Pfam" id="PF08231">
    <property type="entry name" value="SYF2"/>
    <property type="match status" value="1"/>
</dbReference>
<evidence type="ECO:0000256" key="10">
    <source>
        <dbReference type="SAM" id="MobiDB-lite"/>
    </source>
</evidence>
<dbReference type="GO" id="GO:0000398">
    <property type="term" value="P:mRNA splicing, via spliceosome"/>
    <property type="evidence" value="ECO:0007669"/>
    <property type="project" value="UniProtKB-UniRule"/>
</dbReference>
<dbReference type="OrthoDB" id="199717at2759"/>
<feature type="compositionally biased region" description="Polar residues" evidence="10">
    <location>
        <begin position="47"/>
        <end position="66"/>
    </location>
</feature>
<dbReference type="PANTHER" id="PTHR13264">
    <property type="entry name" value="GCIP-INTERACTING PROTEIN P29"/>
    <property type="match status" value="1"/>
</dbReference>
<evidence type="ECO:0000313" key="11">
    <source>
        <dbReference type="EMBL" id="KKY14616.1"/>
    </source>
</evidence>
<dbReference type="EMBL" id="LCWF01000216">
    <property type="protein sequence ID" value="KKY14616.1"/>
    <property type="molecule type" value="Genomic_DNA"/>
</dbReference>
<feature type="compositionally biased region" description="Polar residues" evidence="10">
    <location>
        <begin position="254"/>
        <end position="272"/>
    </location>
</feature>
<comment type="similarity">
    <text evidence="3 9">Belongs to the SYF2 family.</text>
</comment>
<evidence type="ECO:0000256" key="5">
    <source>
        <dbReference type="ARBA" id="ARBA00022664"/>
    </source>
</evidence>
<feature type="region of interest" description="Disordered" evidence="10">
    <location>
        <begin position="181"/>
        <end position="209"/>
    </location>
</feature>
<sequence length="343" mass="38482">MALSKKRKASDAGVTDEQPNTTSATPPMTTTDKAGDAESTRKIAETSVDTDQSASTQSKHNTTATSLADSRAARFAALKARAATSAASNLAATRQEASRQTIDPSQLTALSRRQAIATHNLLKAESDSPEAFERKRAWDWTIDESEKWDKRVSKKEKHRDEVGFRNYGEEGSKIYRRQIREMAKEDAKRSSSRPDFHRGDGDGRPDQDVDRLTAYELNKIKTLLSAAQSGGLEIVEAPDGSGELVLLDRHGTYTHPSSNTSTEHIGQQPSRQNVDRLVEDLRKAEETRLRKRRDRGRMNDEMDAAGDVTFINDKNKVFNQKLRRFYDKYTKDIRDSFERGTAM</sequence>
<feature type="region of interest" description="Disordered" evidence="10">
    <location>
        <begin position="1"/>
        <end position="69"/>
    </location>
</feature>
<dbReference type="InterPro" id="IPR013260">
    <property type="entry name" value="mRNA_splic_SYF2"/>
</dbReference>
<evidence type="ECO:0000256" key="2">
    <source>
        <dbReference type="ARBA" id="ARBA00004123"/>
    </source>
</evidence>
<gene>
    <name evidence="11" type="ORF">UCRPC4_g06671</name>
</gene>
<comment type="subunit">
    <text evidence="9">May be part of a spliceosome complex.</text>
</comment>
<dbReference type="GO" id="GO:0000974">
    <property type="term" value="C:Prp19 complex"/>
    <property type="evidence" value="ECO:0007669"/>
    <property type="project" value="TreeGrafter"/>
</dbReference>
<evidence type="ECO:0000256" key="3">
    <source>
        <dbReference type="ARBA" id="ARBA00010028"/>
    </source>
</evidence>
<comment type="subcellular location">
    <subcellularLocation>
        <location evidence="2 9">Nucleus</location>
    </subcellularLocation>
</comment>
<keyword evidence="7 9" id="KW-0508">mRNA splicing</keyword>
<name>A0A0G2DWT2_PHACM</name>
<comment type="caution">
    <text evidence="11">The sequence shown here is derived from an EMBL/GenBank/DDBJ whole genome shotgun (WGS) entry which is preliminary data.</text>
</comment>
<evidence type="ECO:0000313" key="12">
    <source>
        <dbReference type="Proteomes" id="UP000053317"/>
    </source>
</evidence>
<keyword evidence="5 9" id="KW-0507">mRNA processing</keyword>
<feature type="region of interest" description="Disordered" evidence="10">
    <location>
        <begin position="87"/>
        <end position="106"/>
    </location>
</feature>
<evidence type="ECO:0000256" key="4">
    <source>
        <dbReference type="ARBA" id="ARBA00014745"/>
    </source>
</evidence>
<keyword evidence="6 9" id="KW-0747">Spliceosome</keyword>
<evidence type="ECO:0000256" key="1">
    <source>
        <dbReference type="ARBA" id="ARBA00003777"/>
    </source>
</evidence>
<evidence type="ECO:0000256" key="7">
    <source>
        <dbReference type="ARBA" id="ARBA00023187"/>
    </source>
</evidence>
<proteinExistence type="inferred from homology"/>
<evidence type="ECO:0000256" key="9">
    <source>
        <dbReference type="RuleBase" id="RU367148"/>
    </source>
</evidence>
<keyword evidence="12" id="KW-1185">Reference proteome</keyword>
<reference evidence="11 12" key="2">
    <citation type="submission" date="2015-05" db="EMBL/GenBank/DDBJ databases">
        <authorList>
            <person name="Morales-Cruz A."/>
            <person name="Amrine K.C."/>
            <person name="Cantu D."/>
        </authorList>
    </citation>
    <scope>NUCLEOTIDE SEQUENCE [LARGE SCALE GENOMIC DNA]</scope>
    <source>
        <strain evidence="11">UCRPC4</strain>
    </source>
</reference>
<evidence type="ECO:0000256" key="8">
    <source>
        <dbReference type="ARBA" id="ARBA00023242"/>
    </source>
</evidence>